<evidence type="ECO:0000313" key="2">
    <source>
        <dbReference type="Proteomes" id="UP000294933"/>
    </source>
</evidence>
<protein>
    <submittedName>
        <fullName evidence="1">Uncharacterized protein</fullName>
    </submittedName>
</protein>
<dbReference type="Proteomes" id="UP000294933">
    <property type="component" value="Unassembled WGS sequence"/>
</dbReference>
<dbReference type="AlphaFoldDB" id="A0A4Y7PT74"/>
<evidence type="ECO:0000313" key="1">
    <source>
        <dbReference type="EMBL" id="TDL18261.1"/>
    </source>
</evidence>
<keyword evidence="2" id="KW-1185">Reference proteome</keyword>
<sequence length="164" mass="18950">MTRSCEWWKNSGLNMTRTCANNHPIKTLNQKYPYAHLGFTQGFICIKKPAEIGQILMQCHWRTSAGMPYFIDAEGVVLVKDDFGTTCKTWGRATGTGESQWTGQFWINNFQSTQATEWRKYSGRRWGQVFEGCAWQEYRGCCNCVGMFSDLINLFRFIAKPIEE</sequence>
<dbReference type="EMBL" id="ML170210">
    <property type="protein sequence ID" value="TDL18261.1"/>
    <property type="molecule type" value="Genomic_DNA"/>
</dbReference>
<proteinExistence type="predicted"/>
<name>A0A4Y7PT74_9AGAM</name>
<gene>
    <name evidence="1" type="ORF">BD410DRAFT_504865</name>
</gene>
<accession>A0A4Y7PT74</accession>
<dbReference type="VEuPathDB" id="FungiDB:BD410DRAFT_504865"/>
<organism evidence="1 2">
    <name type="scientific">Rickenella mellea</name>
    <dbReference type="NCBI Taxonomy" id="50990"/>
    <lineage>
        <taxon>Eukaryota</taxon>
        <taxon>Fungi</taxon>
        <taxon>Dikarya</taxon>
        <taxon>Basidiomycota</taxon>
        <taxon>Agaricomycotina</taxon>
        <taxon>Agaricomycetes</taxon>
        <taxon>Hymenochaetales</taxon>
        <taxon>Rickenellaceae</taxon>
        <taxon>Rickenella</taxon>
    </lineage>
</organism>
<reference evidence="1 2" key="1">
    <citation type="submission" date="2018-06" db="EMBL/GenBank/DDBJ databases">
        <title>A transcriptomic atlas of mushroom development highlights an independent origin of complex multicellularity.</title>
        <authorList>
            <consortium name="DOE Joint Genome Institute"/>
            <person name="Krizsan K."/>
            <person name="Almasi E."/>
            <person name="Merenyi Z."/>
            <person name="Sahu N."/>
            <person name="Viragh M."/>
            <person name="Koszo T."/>
            <person name="Mondo S."/>
            <person name="Kiss B."/>
            <person name="Balint B."/>
            <person name="Kues U."/>
            <person name="Barry K."/>
            <person name="Hegedus J.C."/>
            <person name="Henrissat B."/>
            <person name="Johnson J."/>
            <person name="Lipzen A."/>
            <person name="Ohm R."/>
            <person name="Nagy I."/>
            <person name="Pangilinan J."/>
            <person name="Yan J."/>
            <person name="Xiong Y."/>
            <person name="Grigoriev I.V."/>
            <person name="Hibbett D.S."/>
            <person name="Nagy L.G."/>
        </authorList>
    </citation>
    <scope>NUCLEOTIDE SEQUENCE [LARGE SCALE GENOMIC DNA]</scope>
    <source>
        <strain evidence="1 2">SZMC22713</strain>
    </source>
</reference>